<protein>
    <submittedName>
        <fullName evidence="1">Uncharacterized protein</fullName>
    </submittedName>
</protein>
<dbReference type="AlphaFoldDB" id="A0A1B1YHH0"/>
<evidence type="ECO:0000313" key="1">
    <source>
        <dbReference type="EMBL" id="ANX00214.1"/>
    </source>
</evidence>
<proteinExistence type="predicted"/>
<name>A0A1B1YHH0_THEST</name>
<dbReference type="EMBL" id="CP014673">
    <property type="protein sequence ID" value="ANX00214.1"/>
    <property type="molecule type" value="Genomic_DNA"/>
</dbReference>
<dbReference type="Proteomes" id="UP000092931">
    <property type="component" value="Chromosome"/>
</dbReference>
<evidence type="ECO:0000313" key="2">
    <source>
        <dbReference type="Proteomes" id="UP000092931"/>
    </source>
</evidence>
<gene>
    <name evidence="1" type="ORF">CSTERLE_00705</name>
</gene>
<sequence length="114" mass="13879">MVVNFLFHFTVAFNFTTNQIDKTINNFFYVLNYNIRTLMLNNYSTHRIVKQIFKDLETQYPGLIKEVNDIIKIKKENSVNAMIRNVVYRISPFLYVLFYKIKYFIKRFLKLNIF</sequence>
<accession>A0A1B1YHH0</accession>
<organism evidence="1 2">
    <name type="scientific">Thermoclostridium stercorarium subsp. leptospartum DSM 9219</name>
    <dbReference type="NCBI Taxonomy" id="1346611"/>
    <lineage>
        <taxon>Bacteria</taxon>
        <taxon>Bacillati</taxon>
        <taxon>Bacillota</taxon>
        <taxon>Clostridia</taxon>
        <taxon>Eubacteriales</taxon>
        <taxon>Oscillospiraceae</taxon>
        <taxon>Thermoclostridium</taxon>
    </lineage>
</organism>
<reference evidence="1 2" key="1">
    <citation type="submission" date="2016-02" db="EMBL/GenBank/DDBJ databases">
        <title>Comparison of Clostridium stercorarium subspecies using comparative genomics and transcriptomics.</title>
        <authorList>
            <person name="Schellenberg J."/>
            <person name="Thallinger G."/>
            <person name="Levin D.B."/>
            <person name="Zhang X."/>
            <person name="Alvare G."/>
            <person name="Fristensky B."/>
            <person name="Sparling R."/>
        </authorList>
    </citation>
    <scope>NUCLEOTIDE SEQUENCE [LARGE SCALE GENOMIC DNA]</scope>
    <source>
        <strain evidence="1 2">DSM 9219</strain>
    </source>
</reference>